<evidence type="ECO:0000256" key="4">
    <source>
        <dbReference type="ARBA" id="ARBA00023157"/>
    </source>
</evidence>
<dbReference type="GO" id="GO:0004252">
    <property type="term" value="F:serine-type endopeptidase activity"/>
    <property type="evidence" value="ECO:0007669"/>
    <property type="project" value="InterPro"/>
</dbReference>
<dbReference type="PROSITE" id="PS00135">
    <property type="entry name" value="TRYPSIN_SER"/>
    <property type="match status" value="1"/>
</dbReference>
<dbReference type="PROSITE" id="PS50240">
    <property type="entry name" value="TRYPSIN_DOM"/>
    <property type="match status" value="1"/>
</dbReference>
<evidence type="ECO:0000256" key="3">
    <source>
        <dbReference type="ARBA" id="ARBA00022825"/>
    </source>
</evidence>
<evidence type="ECO:0000256" key="1">
    <source>
        <dbReference type="ARBA" id="ARBA00022670"/>
    </source>
</evidence>
<dbReference type="PROSITE" id="PS00134">
    <property type="entry name" value="TRYPSIN_HIS"/>
    <property type="match status" value="1"/>
</dbReference>
<dbReference type="InterPro" id="IPR001314">
    <property type="entry name" value="Peptidase_S1A"/>
</dbReference>
<dbReference type="PANTHER" id="PTHR24252:SF7">
    <property type="entry name" value="HYALIN"/>
    <property type="match status" value="1"/>
</dbReference>
<evidence type="ECO:0000256" key="2">
    <source>
        <dbReference type="ARBA" id="ARBA00022801"/>
    </source>
</evidence>
<dbReference type="CDD" id="cd00190">
    <property type="entry name" value="Tryp_SPc"/>
    <property type="match status" value="1"/>
</dbReference>
<keyword evidence="1 5" id="KW-0645">Protease</keyword>
<dbReference type="AlphaFoldDB" id="A0S0P9"/>
<feature type="domain" description="Peptidase S1" evidence="7">
    <location>
        <begin position="105"/>
        <end position="334"/>
    </location>
</feature>
<dbReference type="PRINTS" id="PR00722">
    <property type="entry name" value="CHYMOTRYPSIN"/>
</dbReference>
<dbReference type="SMART" id="SM00020">
    <property type="entry name" value="Tryp_SPc"/>
    <property type="match status" value="1"/>
</dbReference>
<dbReference type="InterPro" id="IPR043504">
    <property type="entry name" value="Peptidase_S1_PA_chymotrypsin"/>
</dbReference>
<dbReference type="PANTHER" id="PTHR24252">
    <property type="entry name" value="ACROSIN-RELATED"/>
    <property type="match status" value="1"/>
</dbReference>
<name>A0S0P9_AZUFA</name>
<dbReference type="Pfam" id="PF00089">
    <property type="entry name" value="Trypsin"/>
    <property type="match status" value="1"/>
</dbReference>
<evidence type="ECO:0000256" key="5">
    <source>
        <dbReference type="RuleBase" id="RU363034"/>
    </source>
</evidence>
<keyword evidence="6" id="KW-0732">Signal</keyword>
<sequence length="336" mass="35974">MDLFYVSLLLAIAASPAFSQSTVCQYNLHGTCVNLLTGTSHCGAGNHLVLSYCGFLEACCYGAHQTAATSAPTHAPSHGSGSSGSGSHLSSGTCGLPAVSGNHKIVGGTTATHGEYPWQVSLRYGGHHMCGGTLIDNQWVVTAAHCFQDTSRSHWTVAVGVQDRGHVYTSQVHTAINIITHEYYDHSRNHNDIALIKLDKPVDTTTTYVRTACLPDPNEDFDNNVCTATGWGATHEGGQGSRYLREVDVPIISNNMCHYYMGNTVYSSNICAGFSEGGKDACQGDSGGPLTCKKNGQWKLAGITSWGYGCAQRHAPGVYTRVSSFLYWIQTTKNSH</sequence>
<protein>
    <submittedName>
        <fullName evidence="8">Serine protease CFSP2</fullName>
    </submittedName>
</protein>
<reference evidence="8" key="1">
    <citation type="journal article" date="2008" name="Mol. Biol. Rep.">
        <title>A novel serine protease with clip domain from scallop Chlamys farreri.</title>
        <authorList>
            <person name="Zhu L."/>
            <person name="Song L."/>
            <person name="Mao Y."/>
            <person name="Zhao J."/>
            <person name="Li C."/>
            <person name="Xu W."/>
        </authorList>
    </citation>
    <scope>NUCLEOTIDE SEQUENCE</scope>
</reference>
<dbReference type="InterPro" id="IPR018114">
    <property type="entry name" value="TRYPSIN_HIS"/>
</dbReference>
<dbReference type="MEROPS" id="S01.079"/>
<dbReference type="InterPro" id="IPR033116">
    <property type="entry name" value="TRYPSIN_SER"/>
</dbReference>
<keyword evidence="2 5" id="KW-0378">Hydrolase</keyword>
<dbReference type="Gene3D" id="2.40.10.10">
    <property type="entry name" value="Trypsin-like serine proteases"/>
    <property type="match status" value="1"/>
</dbReference>
<keyword evidence="3 5" id="KW-0720">Serine protease</keyword>
<organism evidence="8">
    <name type="scientific">Azumapecten farreri</name>
    <name type="common">Farrer's scallop</name>
    <name type="synonym">Chlamys farreri</name>
    <dbReference type="NCBI Taxonomy" id="106299"/>
    <lineage>
        <taxon>Eukaryota</taxon>
        <taxon>Metazoa</taxon>
        <taxon>Spiralia</taxon>
        <taxon>Lophotrochozoa</taxon>
        <taxon>Mollusca</taxon>
        <taxon>Bivalvia</taxon>
        <taxon>Autobranchia</taxon>
        <taxon>Pteriomorphia</taxon>
        <taxon>Pectinida</taxon>
        <taxon>Pectinoidea</taxon>
        <taxon>Pectinidae</taxon>
        <taxon>Azumapecten</taxon>
    </lineage>
</organism>
<dbReference type="FunFam" id="2.40.10.10:FF:000003">
    <property type="entry name" value="Transmembrane serine protease 3"/>
    <property type="match status" value="1"/>
</dbReference>
<proteinExistence type="evidence at transcript level"/>
<evidence type="ECO:0000313" key="8">
    <source>
        <dbReference type="EMBL" id="ABB89131.1"/>
    </source>
</evidence>
<dbReference type="GO" id="GO:0006508">
    <property type="term" value="P:proteolysis"/>
    <property type="evidence" value="ECO:0007669"/>
    <property type="project" value="UniProtKB-KW"/>
</dbReference>
<keyword evidence="4" id="KW-1015">Disulfide bond</keyword>
<dbReference type="EMBL" id="DQ280149">
    <property type="protein sequence ID" value="ABB89131.1"/>
    <property type="molecule type" value="mRNA"/>
</dbReference>
<dbReference type="InterPro" id="IPR001254">
    <property type="entry name" value="Trypsin_dom"/>
</dbReference>
<feature type="signal peptide" evidence="6">
    <location>
        <begin position="1"/>
        <end position="19"/>
    </location>
</feature>
<evidence type="ECO:0000259" key="7">
    <source>
        <dbReference type="PROSITE" id="PS50240"/>
    </source>
</evidence>
<dbReference type="SUPFAM" id="SSF50494">
    <property type="entry name" value="Trypsin-like serine proteases"/>
    <property type="match status" value="1"/>
</dbReference>
<accession>A0S0P9</accession>
<dbReference type="InterPro" id="IPR009003">
    <property type="entry name" value="Peptidase_S1_PA"/>
</dbReference>
<feature type="chain" id="PRO_5002630136" evidence="6">
    <location>
        <begin position="20"/>
        <end position="336"/>
    </location>
</feature>
<evidence type="ECO:0000256" key="6">
    <source>
        <dbReference type="SAM" id="SignalP"/>
    </source>
</evidence>